<dbReference type="InterPro" id="IPR004556">
    <property type="entry name" value="HemK-like"/>
</dbReference>
<dbReference type="InterPro" id="IPR002052">
    <property type="entry name" value="DNA_methylase_N6_adenine_CS"/>
</dbReference>
<dbReference type="Gene3D" id="1.10.8.10">
    <property type="entry name" value="DNA helicase RuvA subunit, C-terminal domain"/>
    <property type="match status" value="1"/>
</dbReference>
<dbReference type="InterPro" id="IPR029063">
    <property type="entry name" value="SAM-dependent_MTases_sf"/>
</dbReference>
<dbReference type="InterPro" id="IPR050320">
    <property type="entry name" value="N5-glutamine_MTase"/>
</dbReference>
<keyword evidence="1" id="KW-0489">Methyltransferase</keyword>
<evidence type="ECO:0008006" key="8">
    <source>
        <dbReference type="Google" id="ProtNLM"/>
    </source>
</evidence>
<dbReference type="GO" id="GO:0032259">
    <property type="term" value="P:methylation"/>
    <property type="evidence" value="ECO:0007669"/>
    <property type="project" value="UniProtKB-KW"/>
</dbReference>
<dbReference type="PROSITE" id="PS00092">
    <property type="entry name" value="N6_MTASE"/>
    <property type="match status" value="1"/>
</dbReference>
<dbReference type="InterPro" id="IPR040758">
    <property type="entry name" value="PrmC_N"/>
</dbReference>
<keyword evidence="2" id="KW-0808">Transferase</keyword>
<dbReference type="PANTHER" id="PTHR18895">
    <property type="entry name" value="HEMK METHYLTRANSFERASE"/>
    <property type="match status" value="1"/>
</dbReference>
<gene>
    <name evidence="6" type="ORF">HBR001_LOCUS2780</name>
</gene>
<dbReference type="Gene3D" id="3.40.50.150">
    <property type="entry name" value="Vaccinia Virus protein VP39"/>
    <property type="match status" value="1"/>
</dbReference>
<evidence type="ECO:0000259" key="5">
    <source>
        <dbReference type="Pfam" id="PF17827"/>
    </source>
</evidence>
<proteinExistence type="predicted"/>
<dbReference type="Pfam" id="PF17827">
    <property type="entry name" value="PrmC_N"/>
    <property type="match status" value="1"/>
</dbReference>
<comment type="caution">
    <text evidence="6">The sequence shown here is derived from an EMBL/GenBank/DDBJ whole genome shotgun (WGS) entry which is preliminary data.</text>
</comment>
<organism evidence="6 7">
    <name type="scientific">Hyaloperonospora brassicae</name>
    <name type="common">Brassica downy mildew</name>
    <name type="synonym">Peronospora brassicae</name>
    <dbReference type="NCBI Taxonomy" id="162125"/>
    <lineage>
        <taxon>Eukaryota</taxon>
        <taxon>Sar</taxon>
        <taxon>Stramenopiles</taxon>
        <taxon>Oomycota</taxon>
        <taxon>Peronosporomycetes</taxon>
        <taxon>Peronosporales</taxon>
        <taxon>Peronosporaceae</taxon>
        <taxon>Hyaloperonospora</taxon>
    </lineage>
</organism>
<feature type="domain" description="Methyltransferase" evidence="4">
    <location>
        <begin position="138"/>
        <end position="286"/>
    </location>
</feature>
<protein>
    <recommendedName>
        <fullName evidence="8">Peptide chain release factor N(5)-glutamine methyltransferase</fullName>
    </recommendedName>
</protein>
<dbReference type="Pfam" id="PF13847">
    <property type="entry name" value="Methyltransf_31"/>
    <property type="match status" value="1"/>
</dbReference>
<dbReference type="SUPFAM" id="SSF53335">
    <property type="entry name" value="S-adenosyl-L-methionine-dependent methyltransferases"/>
    <property type="match status" value="1"/>
</dbReference>
<keyword evidence="7" id="KW-1185">Reference proteome</keyword>
<reference evidence="6" key="1">
    <citation type="submission" date="2022-12" db="EMBL/GenBank/DDBJ databases">
        <authorList>
            <person name="Webb A."/>
        </authorList>
    </citation>
    <scope>NUCLEOTIDE SEQUENCE</scope>
    <source>
        <strain evidence="6">Hp1</strain>
    </source>
</reference>
<dbReference type="NCBIfam" id="TIGR00536">
    <property type="entry name" value="hemK_fam"/>
    <property type="match status" value="1"/>
</dbReference>
<dbReference type="InterPro" id="IPR025714">
    <property type="entry name" value="Methyltranfer_dom"/>
</dbReference>
<sequence length="360" mass="40234">MRSAASRRHIHSHQTVRRAVHEIRERLHRQEGSATGSSCRVSARHDAKALVANALEPRLARSNDVVFHDERKLTNHEAAKLTGFVKRRLAGEPLAYIAGSREFWSMDFAVTPDTLIPRSDSEVLIETLVEQYEPQTPLRILDIGTGSGCLLLAALSEFPRATGVGIDVSPRALEVARGNACTHNLDGRTAFVLRDLQTLPRLGKEDALVYQRFDVVLCNPPYIPRRELHLVGQDVLAYEPHLALFPDGGPLLDDTGVDPQGLRMYEYLHQSVANLFRNHSTETAVASDWDIKQSEMPAYRTTKSCLLMEIGSMNQAQAVRELFASTADRCPQRARLDGSRLQFERFLFDASGKCRGLHFA</sequence>
<name>A0AAV0THJ5_HYABA</name>
<evidence type="ECO:0000259" key="4">
    <source>
        <dbReference type="Pfam" id="PF13847"/>
    </source>
</evidence>
<dbReference type="Proteomes" id="UP001162031">
    <property type="component" value="Unassembled WGS sequence"/>
</dbReference>
<evidence type="ECO:0000313" key="6">
    <source>
        <dbReference type="EMBL" id="CAI5722072.1"/>
    </source>
</evidence>
<keyword evidence="3" id="KW-0949">S-adenosyl-L-methionine</keyword>
<dbReference type="PANTHER" id="PTHR18895:SF74">
    <property type="entry name" value="MTRF1L RELEASE FACTOR GLUTAMINE METHYLTRANSFERASE"/>
    <property type="match status" value="1"/>
</dbReference>
<feature type="domain" description="Release factor glutamine methyltransferase N-terminal" evidence="5">
    <location>
        <begin position="42"/>
        <end position="99"/>
    </location>
</feature>
<dbReference type="GO" id="GO:0036009">
    <property type="term" value="F:protein-glutamine N-methyltransferase activity"/>
    <property type="evidence" value="ECO:0007669"/>
    <property type="project" value="TreeGrafter"/>
</dbReference>
<dbReference type="EMBL" id="CANTFL010000409">
    <property type="protein sequence ID" value="CAI5722072.1"/>
    <property type="molecule type" value="Genomic_DNA"/>
</dbReference>
<dbReference type="AlphaFoldDB" id="A0AAV0THJ5"/>
<evidence type="ECO:0000256" key="1">
    <source>
        <dbReference type="ARBA" id="ARBA00022603"/>
    </source>
</evidence>
<evidence type="ECO:0000256" key="3">
    <source>
        <dbReference type="ARBA" id="ARBA00022691"/>
    </source>
</evidence>
<accession>A0AAV0THJ5</accession>
<evidence type="ECO:0000313" key="7">
    <source>
        <dbReference type="Proteomes" id="UP001162031"/>
    </source>
</evidence>
<dbReference type="CDD" id="cd02440">
    <property type="entry name" value="AdoMet_MTases"/>
    <property type="match status" value="1"/>
</dbReference>
<evidence type="ECO:0000256" key="2">
    <source>
        <dbReference type="ARBA" id="ARBA00022679"/>
    </source>
</evidence>
<dbReference type="GO" id="GO:0003676">
    <property type="term" value="F:nucleic acid binding"/>
    <property type="evidence" value="ECO:0007669"/>
    <property type="project" value="InterPro"/>
</dbReference>